<dbReference type="GO" id="GO:0016791">
    <property type="term" value="F:phosphatase activity"/>
    <property type="evidence" value="ECO:0007669"/>
    <property type="project" value="TreeGrafter"/>
</dbReference>
<evidence type="ECO:0000313" key="1">
    <source>
        <dbReference type="EMBL" id="QTE22098.1"/>
    </source>
</evidence>
<dbReference type="SFLD" id="SFLDG01140">
    <property type="entry name" value="C2.B:_Phosphomannomutase_and_P"/>
    <property type="match status" value="1"/>
</dbReference>
<dbReference type="NCBIfam" id="TIGR01484">
    <property type="entry name" value="HAD-SF-IIB"/>
    <property type="match status" value="1"/>
</dbReference>
<accession>A0A975CLY2</accession>
<dbReference type="InterPro" id="IPR000150">
    <property type="entry name" value="Cof"/>
</dbReference>
<dbReference type="NCBIfam" id="TIGR00099">
    <property type="entry name" value="Cof-subfamily"/>
    <property type="match status" value="1"/>
</dbReference>
<dbReference type="SFLD" id="SFLDG01144">
    <property type="entry name" value="C2.B.4:_PGP_Like"/>
    <property type="match status" value="1"/>
</dbReference>
<sequence>MNLKKIKLVVSDMDGTLLNSNNEVSTSFFELFQKLKEKNIHFCAASGRQYNSIVDKLAPIKNEIYVIAENGAIAKKGEEVLLLNSLNSDKIIDIIPTLRKIDGANMVLCSQDSAYIESKDARFINLFQEYYYSYQVVDDLVEIAKTTPILKIAVYHFNSSEKFIYPEIEHLKNDYLLKVSGQNWLDISTDKANKGNALKAIQKILNVTKEETMVFGDYHNDIEMLQEAEFSFAMENAHEDIKEIAKHATKSNNHLGVESVLEKLVENKIPS</sequence>
<dbReference type="SUPFAM" id="SSF56784">
    <property type="entry name" value="HAD-like"/>
    <property type="match status" value="1"/>
</dbReference>
<dbReference type="CDD" id="cd07518">
    <property type="entry name" value="HAD_YbiV-Like"/>
    <property type="match status" value="1"/>
</dbReference>
<dbReference type="Pfam" id="PF08282">
    <property type="entry name" value="Hydrolase_3"/>
    <property type="match status" value="1"/>
</dbReference>
<dbReference type="InterPro" id="IPR023214">
    <property type="entry name" value="HAD_sf"/>
</dbReference>
<protein>
    <submittedName>
        <fullName evidence="1">HAD family hydrolase</fullName>
    </submittedName>
</protein>
<dbReference type="RefSeq" id="WP_208077759.1">
    <property type="nucleotide sequence ID" value="NZ_CP071869.1"/>
</dbReference>
<dbReference type="PANTHER" id="PTHR10000:SF8">
    <property type="entry name" value="HAD SUPERFAMILY HYDROLASE-LIKE, TYPE 3"/>
    <property type="match status" value="1"/>
</dbReference>
<dbReference type="SFLD" id="SFLDS00003">
    <property type="entry name" value="Haloacid_Dehalogenase"/>
    <property type="match status" value="1"/>
</dbReference>
<keyword evidence="1" id="KW-0378">Hydrolase</keyword>
<dbReference type="PROSITE" id="PS01228">
    <property type="entry name" value="COF_1"/>
    <property type="match status" value="1"/>
</dbReference>
<dbReference type="Gene3D" id="3.30.1240.10">
    <property type="match status" value="1"/>
</dbReference>
<dbReference type="InterPro" id="IPR036412">
    <property type="entry name" value="HAD-like_sf"/>
</dbReference>
<name>A0A975CLY2_9FLAO</name>
<dbReference type="GO" id="GO:0000287">
    <property type="term" value="F:magnesium ion binding"/>
    <property type="evidence" value="ECO:0007669"/>
    <property type="project" value="TreeGrafter"/>
</dbReference>
<keyword evidence="2" id="KW-1185">Reference proteome</keyword>
<dbReference type="PANTHER" id="PTHR10000">
    <property type="entry name" value="PHOSPHOSERINE PHOSPHATASE"/>
    <property type="match status" value="1"/>
</dbReference>
<dbReference type="KEGG" id="pcea:J3359_14970"/>
<dbReference type="AlphaFoldDB" id="A0A975CLY2"/>
<dbReference type="EMBL" id="CP071869">
    <property type="protein sequence ID" value="QTE22098.1"/>
    <property type="molecule type" value="Genomic_DNA"/>
</dbReference>
<evidence type="ECO:0000313" key="2">
    <source>
        <dbReference type="Proteomes" id="UP000663920"/>
    </source>
</evidence>
<dbReference type="InterPro" id="IPR006379">
    <property type="entry name" value="HAD-SF_hydro_IIB"/>
</dbReference>
<dbReference type="Gene3D" id="3.40.50.1000">
    <property type="entry name" value="HAD superfamily/HAD-like"/>
    <property type="match status" value="1"/>
</dbReference>
<dbReference type="Proteomes" id="UP000663920">
    <property type="component" value="Chromosome"/>
</dbReference>
<gene>
    <name evidence="1" type="ORF">J3359_14970</name>
</gene>
<reference evidence="1 2" key="1">
    <citation type="submission" date="2021-03" db="EMBL/GenBank/DDBJ databases">
        <title>Complete genome of Polaribacter_sp.SM13.</title>
        <authorList>
            <person name="Jeong S.W."/>
            <person name="Bae J.W."/>
        </authorList>
    </citation>
    <scope>NUCLEOTIDE SEQUENCE [LARGE SCALE GENOMIC DNA]</scope>
    <source>
        <strain evidence="1 2">SM13</strain>
    </source>
</reference>
<organism evidence="1 2">
    <name type="scientific">Polaribacter cellanae</name>
    <dbReference type="NCBI Taxonomy" id="2818493"/>
    <lineage>
        <taxon>Bacteria</taxon>
        <taxon>Pseudomonadati</taxon>
        <taxon>Bacteroidota</taxon>
        <taxon>Flavobacteriia</taxon>
        <taxon>Flavobacteriales</taxon>
        <taxon>Flavobacteriaceae</taxon>
    </lineage>
</organism>
<proteinExistence type="predicted"/>
<dbReference type="GO" id="GO:0005829">
    <property type="term" value="C:cytosol"/>
    <property type="evidence" value="ECO:0007669"/>
    <property type="project" value="TreeGrafter"/>
</dbReference>